<dbReference type="EMBL" id="MLFN01000042">
    <property type="protein sequence ID" value="ORM51870.1"/>
    <property type="molecule type" value="Genomic_DNA"/>
</dbReference>
<protein>
    <recommendedName>
        <fullName evidence="2">site-specific DNA-methyltransferase (adenine-specific)</fullName>
        <ecNumber evidence="2">2.1.1.72</ecNumber>
    </recommendedName>
</protein>
<dbReference type="Gene3D" id="1.20.1260.30">
    <property type="match status" value="1"/>
</dbReference>
<dbReference type="InterPro" id="IPR002052">
    <property type="entry name" value="DNA_methylase_N6_adenine_CS"/>
</dbReference>
<dbReference type="EC" id="2.1.1.72" evidence="2"/>
<dbReference type="InterPro" id="IPR051537">
    <property type="entry name" value="DNA_Adenine_Mtase"/>
</dbReference>
<dbReference type="PRINTS" id="PR00507">
    <property type="entry name" value="N12N6MTFRASE"/>
</dbReference>
<comment type="caution">
    <text evidence="10">The sequence shown here is derived from an EMBL/GenBank/DDBJ whole genome shotgun (WGS) entry which is preliminary data.</text>
</comment>
<keyword evidence="4 10" id="KW-0808">Transferase</keyword>
<proteinExistence type="inferred from homology"/>
<name>A0A1X1BTW3_9GAMM</name>
<evidence type="ECO:0000313" key="11">
    <source>
        <dbReference type="Proteomes" id="UP000193933"/>
    </source>
</evidence>
<dbReference type="PANTHER" id="PTHR42933:SF4">
    <property type="entry name" value="TYPE I RESTRICTION ENZYME ECOKI METHYLASE SUBUNIT"/>
    <property type="match status" value="1"/>
</dbReference>
<comment type="similarity">
    <text evidence="1">Belongs to the N(4)/N(6)-methyltransferase family.</text>
</comment>
<dbReference type="InterPro" id="IPR029063">
    <property type="entry name" value="SAM-dependent_MTases_sf"/>
</dbReference>
<dbReference type="Pfam" id="PF12161">
    <property type="entry name" value="HsdM_N"/>
    <property type="match status" value="1"/>
</dbReference>
<evidence type="ECO:0000259" key="9">
    <source>
        <dbReference type="Pfam" id="PF12161"/>
    </source>
</evidence>
<evidence type="ECO:0000256" key="7">
    <source>
        <dbReference type="ARBA" id="ARBA00047942"/>
    </source>
</evidence>
<dbReference type="InterPro" id="IPR038333">
    <property type="entry name" value="T1MK-like_N_sf"/>
</dbReference>
<organism evidence="10 11">
    <name type="scientific">Pantoea conspicua</name>
    <dbReference type="NCBI Taxonomy" id="472705"/>
    <lineage>
        <taxon>Bacteria</taxon>
        <taxon>Pseudomonadati</taxon>
        <taxon>Pseudomonadota</taxon>
        <taxon>Gammaproteobacteria</taxon>
        <taxon>Enterobacterales</taxon>
        <taxon>Erwiniaceae</taxon>
        <taxon>Pantoea</taxon>
    </lineage>
</organism>
<evidence type="ECO:0000256" key="4">
    <source>
        <dbReference type="ARBA" id="ARBA00022679"/>
    </source>
</evidence>
<sequence>MNNNDLVAKLWKLCDNLRDGGVSYQNYVNELASLLFLKMCKETGQEADYLPEGYRWDDLKSRIGQDQLHFYRNLLVHLGADSQKLVQAVFHNVSTTIEQPKQLTELVSYMDALDWYNGTHGKSRDDFGDMYEGLLQKNANETKSGAGQYFTPRPLIKTIIHLLKPQPREVVQDPAAGTAGFLIEADRYVKSQTNDLDDLDNDTQDFQIHRAFIGLELVPGTRRLALMNCLLHDIEGNLDHGGAIRLGNTLGSDGETLPMAHVVATNPPFGSAAGTNITRTFVHPTSNKQLCFMQHIVETLLPGGRAAVVVPDNVLFEGGKGTDIRRDLMDKCHLHTILRLPTGIFYAQGVKTNVLFFTKGTVAKPTQDKNCTDDVWVYDLRTNMPSFGKRTPFTDDHLQPFERVYGEDSHGLSPRSEGEWSFNAEETEIADSEENKNTDRHLATSRWRKFSREWIRTAKSDSLDISWLKDKDSIDADNLPEPDILAAEAMGELVQAMGELDALMRELGASDEADAQRQLLQEAFGEVKE</sequence>
<dbReference type="InterPro" id="IPR022749">
    <property type="entry name" value="D12N6_MeTrfase_N"/>
</dbReference>
<evidence type="ECO:0000256" key="5">
    <source>
        <dbReference type="ARBA" id="ARBA00022691"/>
    </source>
</evidence>
<dbReference type="AlphaFoldDB" id="A0A1X1BTW3"/>
<dbReference type="Gene3D" id="3.40.50.150">
    <property type="entry name" value="Vaccinia Virus protein VP39"/>
    <property type="match status" value="1"/>
</dbReference>
<dbReference type="GO" id="GO:0003677">
    <property type="term" value="F:DNA binding"/>
    <property type="evidence" value="ECO:0007669"/>
    <property type="project" value="InterPro"/>
</dbReference>
<dbReference type="GO" id="GO:0032259">
    <property type="term" value="P:methylation"/>
    <property type="evidence" value="ECO:0007669"/>
    <property type="project" value="UniProtKB-KW"/>
</dbReference>
<dbReference type="Pfam" id="PF02384">
    <property type="entry name" value="N6_Mtase"/>
    <property type="match status" value="1"/>
</dbReference>
<accession>A0A1X1BTW3</accession>
<feature type="domain" description="DNA methylase adenine-specific" evidence="8">
    <location>
        <begin position="123"/>
        <end position="449"/>
    </location>
</feature>
<dbReference type="OrthoDB" id="9784823at2"/>
<dbReference type="SUPFAM" id="SSF53335">
    <property type="entry name" value="S-adenosyl-L-methionine-dependent methyltransferases"/>
    <property type="match status" value="1"/>
</dbReference>
<dbReference type="RefSeq" id="WP_094121324.1">
    <property type="nucleotide sequence ID" value="NZ_MLFN01000042.1"/>
</dbReference>
<keyword evidence="11" id="KW-1185">Reference proteome</keyword>
<dbReference type="Proteomes" id="UP000193933">
    <property type="component" value="Unassembled WGS sequence"/>
</dbReference>
<dbReference type="GO" id="GO:0008170">
    <property type="term" value="F:N-methyltransferase activity"/>
    <property type="evidence" value="ECO:0007669"/>
    <property type="project" value="InterPro"/>
</dbReference>
<evidence type="ECO:0000256" key="3">
    <source>
        <dbReference type="ARBA" id="ARBA00022603"/>
    </source>
</evidence>
<dbReference type="PANTHER" id="PTHR42933">
    <property type="entry name" value="SLR6095 PROTEIN"/>
    <property type="match status" value="1"/>
</dbReference>
<keyword evidence="3 10" id="KW-0489">Methyltransferase</keyword>
<dbReference type="PROSITE" id="PS00092">
    <property type="entry name" value="N6_MTASE"/>
    <property type="match status" value="1"/>
</dbReference>
<evidence type="ECO:0000256" key="1">
    <source>
        <dbReference type="ARBA" id="ARBA00006594"/>
    </source>
</evidence>
<comment type="catalytic activity">
    <reaction evidence="7">
        <text>a 2'-deoxyadenosine in DNA + S-adenosyl-L-methionine = an N(6)-methyl-2'-deoxyadenosine in DNA + S-adenosyl-L-homocysteine + H(+)</text>
        <dbReference type="Rhea" id="RHEA:15197"/>
        <dbReference type="Rhea" id="RHEA-COMP:12418"/>
        <dbReference type="Rhea" id="RHEA-COMP:12419"/>
        <dbReference type="ChEBI" id="CHEBI:15378"/>
        <dbReference type="ChEBI" id="CHEBI:57856"/>
        <dbReference type="ChEBI" id="CHEBI:59789"/>
        <dbReference type="ChEBI" id="CHEBI:90615"/>
        <dbReference type="ChEBI" id="CHEBI:90616"/>
        <dbReference type="EC" id="2.1.1.72"/>
    </reaction>
</comment>
<dbReference type="GO" id="GO:0009007">
    <property type="term" value="F:site-specific DNA-methyltransferase (adenine-specific) activity"/>
    <property type="evidence" value="ECO:0007669"/>
    <property type="project" value="UniProtKB-EC"/>
</dbReference>
<evidence type="ECO:0000313" key="10">
    <source>
        <dbReference type="EMBL" id="ORM51870.1"/>
    </source>
</evidence>
<gene>
    <name evidence="10" type="ORF">HA41_13930</name>
</gene>
<keyword evidence="5" id="KW-0949">S-adenosyl-L-methionine</keyword>
<evidence type="ECO:0000256" key="6">
    <source>
        <dbReference type="ARBA" id="ARBA00022747"/>
    </source>
</evidence>
<dbReference type="GO" id="GO:0009307">
    <property type="term" value="P:DNA restriction-modification system"/>
    <property type="evidence" value="ECO:0007669"/>
    <property type="project" value="UniProtKB-KW"/>
</dbReference>
<feature type="domain" description="N6 adenine-specific DNA methyltransferase N-terminal" evidence="9">
    <location>
        <begin position="7"/>
        <end position="108"/>
    </location>
</feature>
<evidence type="ECO:0000259" key="8">
    <source>
        <dbReference type="Pfam" id="PF02384"/>
    </source>
</evidence>
<dbReference type="InterPro" id="IPR003356">
    <property type="entry name" value="DNA_methylase_A-5"/>
</dbReference>
<keyword evidence="6" id="KW-0680">Restriction system</keyword>
<evidence type="ECO:0000256" key="2">
    <source>
        <dbReference type="ARBA" id="ARBA00011900"/>
    </source>
</evidence>
<reference evidence="10 11" key="1">
    <citation type="journal article" date="2017" name="Antonie Van Leeuwenhoek">
        <title>Phylogenomic resolution of the bacterial genus Pantoea and its relationship with Erwinia and Tatumella.</title>
        <authorList>
            <person name="Palmer M."/>
            <person name="Steenkamp E.T."/>
            <person name="Coetzee M.P."/>
            <person name="Chan W.Y."/>
            <person name="van Zyl E."/>
            <person name="De Maayer P."/>
            <person name="Coutinho T.A."/>
            <person name="Blom J."/>
            <person name="Smits T.H."/>
            <person name="Duffy B."/>
            <person name="Venter S.N."/>
        </authorList>
    </citation>
    <scope>NUCLEOTIDE SEQUENCE [LARGE SCALE GENOMIC DNA]</scope>
    <source>
        <strain evidence="10 11">LMG 24534</strain>
    </source>
</reference>